<keyword evidence="1" id="KW-0812">Transmembrane</keyword>
<proteinExistence type="predicted"/>
<accession>A0ABV4YJ23</accession>
<dbReference type="InterPro" id="IPR036514">
    <property type="entry name" value="SGNH_hydro_sf"/>
</dbReference>
<gene>
    <name evidence="3" type="ORF">ACE1B6_26560</name>
</gene>
<feature type="domain" description="SGNH hydrolase-type esterase" evidence="2">
    <location>
        <begin position="130"/>
        <end position="274"/>
    </location>
</feature>
<feature type="transmembrane region" description="Helical" evidence="1">
    <location>
        <begin position="25"/>
        <end position="47"/>
    </location>
</feature>
<keyword evidence="4" id="KW-1185">Reference proteome</keyword>
<protein>
    <submittedName>
        <fullName evidence="3">GDSL-type esterase/lipase family protein</fullName>
    </submittedName>
</protein>
<evidence type="ECO:0000259" key="2">
    <source>
        <dbReference type="Pfam" id="PF13472"/>
    </source>
</evidence>
<dbReference type="Pfam" id="PF13472">
    <property type="entry name" value="Lipase_GDSL_2"/>
    <property type="match status" value="1"/>
</dbReference>
<evidence type="ECO:0000256" key="1">
    <source>
        <dbReference type="SAM" id="Phobius"/>
    </source>
</evidence>
<dbReference type="RefSeq" id="WP_413260305.1">
    <property type="nucleotide sequence ID" value="NZ_JBHFNS010000092.1"/>
</dbReference>
<comment type="caution">
    <text evidence="3">The sequence shown here is derived from an EMBL/GenBank/DDBJ whole genome shotgun (WGS) entry which is preliminary data.</text>
</comment>
<evidence type="ECO:0000313" key="4">
    <source>
        <dbReference type="Proteomes" id="UP001576776"/>
    </source>
</evidence>
<dbReference type="Proteomes" id="UP001576776">
    <property type="component" value="Unassembled WGS sequence"/>
</dbReference>
<dbReference type="SUPFAM" id="SSF52266">
    <property type="entry name" value="SGNH hydrolase"/>
    <property type="match status" value="1"/>
</dbReference>
<organism evidence="3 4">
    <name type="scientific">Floridaenema fluviatile BLCC-F154</name>
    <dbReference type="NCBI Taxonomy" id="3153640"/>
    <lineage>
        <taxon>Bacteria</taxon>
        <taxon>Bacillati</taxon>
        <taxon>Cyanobacteriota</taxon>
        <taxon>Cyanophyceae</taxon>
        <taxon>Oscillatoriophycideae</taxon>
        <taxon>Aerosakkonematales</taxon>
        <taxon>Aerosakkonemataceae</taxon>
        <taxon>Floridanema</taxon>
        <taxon>Floridanema fluviatile</taxon>
    </lineage>
</organism>
<keyword evidence="1" id="KW-1133">Transmembrane helix</keyword>
<dbReference type="EMBL" id="JBHFNS010000092">
    <property type="protein sequence ID" value="MFB2938830.1"/>
    <property type="molecule type" value="Genomic_DNA"/>
</dbReference>
<name>A0ABV4YJ23_9CYAN</name>
<keyword evidence="1" id="KW-0472">Membrane</keyword>
<dbReference type="Gene3D" id="3.40.50.1110">
    <property type="entry name" value="SGNH hydrolase"/>
    <property type="match status" value="1"/>
</dbReference>
<reference evidence="3 4" key="1">
    <citation type="submission" date="2024-09" db="EMBL/GenBank/DDBJ databases">
        <title>Floridaenema gen nov. (Aerosakkonemataceae, Aerosakkonematales ord. nov., Cyanobacteria) from benthic tropical and subtropical fresh waters, with the description of four new species.</title>
        <authorList>
            <person name="Moretto J.A."/>
            <person name="Berthold D.E."/>
            <person name="Lefler F.W."/>
            <person name="Huang I.-S."/>
            <person name="Laughinghouse H. IV."/>
        </authorList>
    </citation>
    <scope>NUCLEOTIDE SEQUENCE [LARGE SCALE GENOMIC DNA]</scope>
    <source>
        <strain evidence="3 4">BLCC-F154</strain>
    </source>
</reference>
<dbReference type="InterPro" id="IPR013830">
    <property type="entry name" value="SGNH_hydro"/>
</dbReference>
<evidence type="ECO:0000313" key="3">
    <source>
        <dbReference type="EMBL" id="MFB2938830.1"/>
    </source>
</evidence>
<dbReference type="PANTHER" id="PTHR30383:SF5">
    <property type="entry name" value="SGNH HYDROLASE-TYPE ESTERASE DOMAIN-CONTAINING PROTEIN"/>
    <property type="match status" value="1"/>
</dbReference>
<dbReference type="InterPro" id="IPR051532">
    <property type="entry name" value="Ester_Hydrolysis_Enzymes"/>
</dbReference>
<dbReference type="PANTHER" id="PTHR30383">
    <property type="entry name" value="THIOESTERASE 1/PROTEASE 1/LYSOPHOSPHOLIPASE L1"/>
    <property type="match status" value="1"/>
</dbReference>
<sequence length="307" mass="35209">MTDRTFKSVPNRLKSSRVLTSVRNYPTWALLSLAVNGLLILVVGWLLRDGWWPVDYQISAAAVRESMSSEVPTSTPGLGKRHQLSYQKWIDILQQEAEAAARKQPTHLNVLLGDSLSLWFPPDLLPTDKSWLNQGISGEVSLGLWRRLRLFDRTQPERIYVMIGINDLIRGVDDRTLLKNYRKILRRLRRVHPQSQVVVQSILPHGGEQATWEGRDRLITIPITRIQQLNQELATIAQEEEVKFLNLYPLFTNAQGYLRADLSTDGLHLNRQGYLVWRSGMQMYTQLVMGEQGRRGAQGQGRRGENY</sequence>